<sequence length="157" mass="16483">MSFRLYSDVITLDTVVEAAAYATGELLGGKQTITDAVLFEYGGAVLSSVVIVDLAAQEVALDLIFFDSNPGATTFTENAALTIVDADLDRVVAVVSVLASDYVSFADNSVAVKGNIGQVIRSNIDGAEDLYLAVVVRGAPTYAAVGDIRIRLGFLQD</sequence>
<accession>A0A0F9PG60</accession>
<reference evidence="1" key="1">
    <citation type="journal article" date="2015" name="Nature">
        <title>Complex archaea that bridge the gap between prokaryotes and eukaryotes.</title>
        <authorList>
            <person name="Spang A."/>
            <person name="Saw J.H."/>
            <person name="Jorgensen S.L."/>
            <person name="Zaremba-Niedzwiedzka K."/>
            <person name="Martijn J."/>
            <person name="Lind A.E."/>
            <person name="van Eijk R."/>
            <person name="Schleper C."/>
            <person name="Guy L."/>
            <person name="Ettema T.J."/>
        </authorList>
    </citation>
    <scope>NUCLEOTIDE SEQUENCE</scope>
</reference>
<dbReference type="EMBL" id="LAZR01005427">
    <property type="protein sequence ID" value="KKN00031.1"/>
    <property type="molecule type" value="Genomic_DNA"/>
</dbReference>
<comment type="caution">
    <text evidence="1">The sequence shown here is derived from an EMBL/GenBank/DDBJ whole genome shotgun (WGS) entry which is preliminary data.</text>
</comment>
<dbReference type="AlphaFoldDB" id="A0A0F9PG60"/>
<protein>
    <submittedName>
        <fullName evidence="1">Uncharacterized protein</fullName>
    </submittedName>
</protein>
<gene>
    <name evidence="1" type="ORF">LCGC14_1141930</name>
</gene>
<evidence type="ECO:0000313" key="1">
    <source>
        <dbReference type="EMBL" id="KKN00031.1"/>
    </source>
</evidence>
<name>A0A0F9PG60_9ZZZZ</name>
<organism evidence="1">
    <name type="scientific">marine sediment metagenome</name>
    <dbReference type="NCBI Taxonomy" id="412755"/>
    <lineage>
        <taxon>unclassified sequences</taxon>
        <taxon>metagenomes</taxon>
        <taxon>ecological metagenomes</taxon>
    </lineage>
</organism>
<proteinExistence type="predicted"/>